<keyword evidence="2" id="KW-0812">Transmembrane</keyword>
<dbReference type="Proteomes" id="UP000050525">
    <property type="component" value="Unassembled WGS sequence"/>
</dbReference>
<dbReference type="EMBL" id="AKHW03005050">
    <property type="protein sequence ID" value="KYO27947.1"/>
    <property type="molecule type" value="Genomic_DNA"/>
</dbReference>
<keyword evidence="2" id="KW-1133">Transmembrane helix</keyword>
<feature type="transmembrane region" description="Helical" evidence="2">
    <location>
        <begin position="21"/>
        <end position="42"/>
    </location>
</feature>
<proteinExistence type="predicted"/>
<comment type="caution">
    <text evidence="3">The sequence shown here is derived from an EMBL/GenBank/DDBJ whole genome shotgun (WGS) entry which is preliminary data.</text>
</comment>
<evidence type="ECO:0000313" key="4">
    <source>
        <dbReference type="Proteomes" id="UP000050525"/>
    </source>
</evidence>
<protein>
    <submittedName>
        <fullName evidence="3">Uncharacterized protein</fullName>
    </submittedName>
</protein>
<keyword evidence="2" id="KW-0472">Membrane</keyword>
<keyword evidence="4" id="KW-1185">Reference proteome</keyword>
<organism evidence="3 4">
    <name type="scientific">Alligator mississippiensis</name>
    <name type="common">American alligator</name>
    <dbReference type="NCBI Taxonomy" id="8496"/>
    <lineage>
        <taxon>Eukaryota</taxon>
        <taxon>Metazoa</taxon>
        <taxon>Chordata</taxon>
        <taxon>Craniata</taxon>
        <taxon>Vertebrata</taxon>
        <taxon>Euteleostomi</taxon>
        <taxon>Archelosauria</taxon>
        <taxon>Archosauria</taxon>
        <taxon>Crocodylia</taxon>
        <taxon>Alligatoridae</taxon>
        <taxon>Alligatorinae</taxon>
        <taxon>Alligator</taxon>
    </lineage>
</organism>
<evidence type="ECO:0000313" key="3">
    <source>
        <dbReference type="EMBL" id="KYO27947.1"/>
    </source>
</evidence>
<sequence>MTGILNGRMSYRQQQQKQGSWYKAVFCKIDTTNFALLLILTYHWKWMLELNKFCDGRRTTDSRKMKSKSRGKTILNQGLRLS</sequence>
<accession>A0A151MTV2</accession>
<evidence type="ECO:0000256" key="2">
    <source>
        <dbReference type="SAM" id="Phobius"/>
    </source>
</evidence>
<name>A0A151MTV2_ALLMI</name>
<gene>
    <name evidence="3" type="ORF">Y1Q_0014153</name>
</gene>
<feature type="region of interest" description="Disordered" evidence="1">
    <location>
        <begin position="60"/>
        <end position="82"/>
    </location>
</feature>
<evidence type="ECO:0000256" key="1">
    <source>
        <dbReference type="SAM" id="MobiDB-lite"/>
    </source>
</evidence>
<reference evidence="3 4" key="1">
    <citation type="journal article" date="2012" name="Genome Biol.">
        <title>Sequencing three crocodilian genomes to illuminate the evolution of archosaurs and amniotes.</title>
        <authorList>
            <person name="St John J.A."/>
            <person name="Braun E.L."/>
            <person name="Isberg S.R."/>
            <person name="Miles L.G."/>
            <person name="Chong A.Y."/>
            <person name="Gongora J."/>
            <person name="Dalzell P."/>
            <person name="Moran C."/>
            <person name="Bed'hom B."/>
            <person name="Abzhanov A."/>
            <person name="Burgess S.C."/>
            <person name="Cooksey A.M."/>
            <person name="Castoe T.A."/>
            <person name="Crawford N.G."/>
            <person name="Densmore L.D."/>
            <person name="Drew J.C."/>
            <person name="Edwards S.V."/>
            <person name="Faircloth B.C."/>
            <person name="Fujita M.K."/>
            <person name="Greenwold M.J."/>
            <person name="Hoffmann F.G."/>
            <person name="Howard J.M."/>
            <person name="Iguchi T."/>
            <person name="Janes D.E."/>
            <person name="Khan S.Y."/>
            <person name="Kohno S."/>
            <person name="de Koning A.J."/>
            <person name="Lance S.L."/>
            <person name="McCarthy F.M."/>
            <person name="McCormack J.E."/>
            <person name="Merchant M.E."/>
            <person name="Peterson D.G."/>
            <person name="Pollock D.D."/>
            <person name="Pourmand N."/>
            <person name="Raney B.J."/>
            <person name="Roessler K.A."/>
            <person name="Sanford J.R."/>
            <person name="Sawyer R.H."/>
            <person name="Schmidt C.J."/>
            <person name="Triplett E.W."/>
            <person name="Tuberville T.D."/>
            <person name="Venegas-Anaya M."/>
            <person name="Howard J.T."/>
            <person name="Jarvis E.D."/>
            <person name="Guillette L.J.Jr."/>
            <person name="Glenn T.C."/>
            <person name="Green R.E."/>
            <person name="Ray D.A."/>
        </authorList>
    </citation>
    <scope>NUCLEOTIDE SEQUENCE [LARGE SCALE GENOMIC DNA]</scope>
    <source>
        <strain evidence="3">KSC_2009_1</strain>
    </source>
</reference>
<dbReference type="AlphaFoldDB" id="A0A151MTV2"/>